<accession>A0AAD8S362</accession>
<sequence>MLDGYELAQSHHEGSVAGQRYRSRSRKKKKDAADIVTELLTRVEALERNQRAPDQPLFLQDPQADVAPSQRRSSVGSSHLDGCGGSYPVDYVTKKTDCELHMLFRTASVKVAVGYVYPSEDGAMHHHMPIPPGCVCVGVDEVVPGFETVELDIPRGEDERTLADVKHGFALWPKKYVVLLQRPPTPTHEQQMPSTPPGGSPGEQPSPHLPERDPSVSPPSRDPPRKTASVKRNGTPPRKKARKEKQLPPTEKLPWEKTLEENAEAVQAELKKFFAPKVPEIPFEKTLDPVKVVRTVDNLYDPVPSPPSDYARSIERSYDKMIEATKPVKSGIREIKGIHQVYQLGQQPVQSVAPLKVFDGKTVQSSRQDATDYAFAERAYQFVQGKDLVENLRKRRPRAPPLPCRNPPENSPEHHRSGFTTVVFILFLTPASHRTKTSSPVTPTTAESITMSSATPPPTSEPIMAAPLSSAPPPFVPVQLDPTKDSGKDTEGTSALPEKTSGAEQAEKKAEEIAAKKSKARQRDSESKGKWWPCTTTETELKNLEGEGFLQPGSWRTVPNALAPAPQDNEMVLTKALVERGFSFPPSDIFSEIQVYGLQPHNISPNSVLAISNHVTLCEGHLRDVSDPASERRLPPFKNCPATEVPAWTHCPHLSESPQLTRAVRRICKLTEEGLIGKDLTLSWFTKRIQPLQHRDRLMFQYTGRDDTMRATKDNLSADAIDKRIRLLIKIPRELHVHVCNKDINMNGSGTALEALEESELGTLVRVPTTGNTDPEAASEAETHDAPRPSKRKRAAPSSPAAKRAREVPITAATRKAEAEKKRLKLIDTSNRGQPDIQQFFKPSGSGSQPPKAPRVLKKKVKPSPASVPVTPEVEVPPKASSASKPDPKDVINLDDLPEDPIGHGDSGKGTSSSAHPPEQPSATFAGPTEEEYEQKVQLIHASSTLQANPQPAPSLQKRSLAERHAEVSAMMDKVWGKSNVEMQELTELEDGLKVFFAKHKDVRQTAKHSSFDDLSAKVKVLEAENESLKAFIKESSDKENKARKELSEKHARELVELNDKLKKSQSRVTSLVAKNKVQEAEAEAIDKLIFPSLGFEWTKESTLKRTEAYDEARSSIDALFAACRGIAKTLSLKRAKTSLIDTMTKLMEQVPEFIKDWQESSARGVASLVLATCKAHFPALNFADVARGTPEGSDIGAILSETKGFEQLFVRRVNHSFWYHKYDLPKGFSDAEEEEGEPEYYAEGSGSSIERSGEGSDDDSEAGSGDSDGDGSAYQESEEEDSE</sequence>
<feature type="domain" description="DUF8039" evidence="4">
    <location>
        <begin position="87"/>
        <end position="179"/>
    </location>
</feature>
<feature type="compositionally biased region" description="Basic and acidic residues" evidence="2">
    <location>
        <begin position="505"/>
        <end position="529"/>
    </location>
</feature>
<feature type="compositionally biased region" description="Basic and acidic residues" evidence="2">
    <location>
        <begin position="482"/>
        <end position="491"/>
    </location>
</feature>
<evidence type="ECO:0000259" key="3">
    <source>
        <dbReference type="Pfam" id="PF04195"/>
    </source>
</evidence>
<feature type="compositionally biased region" description="Basic residues" evidence="2">
    <location>
        <begin position="21"/>
        <end position="30"/>
    </location>
</feature>
<feature type="domain" description="Transposase (putative) gypsy type" evidence="3">
    <location>
        <begin position="573"/>
        <end position="622"/>
    </location>
</feature>
<gene>
    <name evidence="5" type="ORF">QYE76_061946</name>
</gene>
<dbReference type="Pfam" id="PF04195">
    <property type="entry name" value="Transposase_28"/>
    <property type="match status" value="1"/>
</dbReference>
<dbReference type="Pfam" id="PF26133">
    <property type="entry name" value="DUF8039"/>
    <property type="match status" value="1"/>
</dbReference>
<dbReference type="InterPro" id="IPR058352">
    <property type="entry name" value="DUF8039"/>
</dbReference>
<feature type="region of interest" description="Disordered" evidence="2">
    <location>
        <begin position="759"/>
        <end position="935"/>
    </location>
</feature>
<feature type="region of interest" description="Disordered" evidence="2">
    <location>
        <begin position="393"/>
        <end position="416"/>
    </location>
</feature>
<dbReference type="InterPro" id="IPR007321">
    <property type="entry name" value="Transposase_28"/>
</dbReference>
<evidence type="ECO:0000256" key="2">
    <source>
        <dbReference type="SAM" id="MobiDB-lite"/>
    </source>
</evidence>
<feature type="compositionally biased region" description="Low complexity" evidence="2">
    <location>
        <begin position="1242"/>
        <end position="1251"/>
    </location>
</feature>
<feature type="compositionally biased region" description="Acidic residues" evidence="2">
    <location>
        <begin position="1231"/>
        <end position="1241"/>
    </location>
</feature>
<evidence type="ECO:0000259" key="4">
    <source>
        <dbReference type="Pfam" id="PF26133"/>
    </source>
</evidence>
<feature type="compositionally biased region" description="Pro residues" evidence="2">
    <location>
        <begin position="399"/>
        <end position="410"/>
    </location>
</feature>
<dbReference type="PANTHER" id="PTHR33018">
    <property type="entry name" value="OS10G0338966 PROTEIN-RELATED"/>
    <property type="match status" value="1"/>
</dbReference>
<organism evidence="5 6">
    <name type="scientific">Lolium multiflorum</name>
    <name type="common">Italian ryegrass</name>
    <name type="synonym">Lolium perenne subsp. multiflorum</name>
    <dbReference type="NCBI Taxonomy" id="4521"/>
    <lineage>
        <taxon>Eukaryota</taxon>
        <taxon>Viridiplantae</taxon>
        <taxon>Streptophyta</taxon>
        <taxon>Embryophyta</taxon>
        <taxon>Tracheophyta</taxon>
        <taxon>Spermatophyta</taxon>
        <taxon>Magnoliopsida</taxon>
        <taxon>Liliopsida</taxon>
        <taxon>Poales</taxon>
        <taxon>Poaceae</taxon>
        <taxon>BOP clade</taxon>
        <taxon>Pooideae</taxon>
        <taxon>Poodae</taxon>
        <taxon>Poeae</taxon>
        <taxon>Poeae Chloroplast Group 2 (Poeae type)</taxon>
        <taxon>Loliodinae</taxon>
        <taxon>Loliinae</taxon>
        <taxon>Lolium</taxon>
    </lineage>
</organism>
<evidence type="ECO:0000256" key="1">
    <source>
        <dbReference type="SAM" id="Coils"/>
    </source>
</evidence>
<evidence type="ECO:0000313" key="6">
    <source>
        <dbReference type="Proteomes" id="UP001231189"/>
    </source>
</evidence>
<dbReference type="EMBL" id="JAUUTY010000004">
    <property type="protein sequence ID" value="KAK1644141.1"/>
    <property type="molecule type" value="Genomic_DNA"/>
</dbReference>
<feature type="coiled-coil region" evidence="1">
    <location>
        <begin position="1048"/>
        <end position="1075"/>
    </location>
</feature>
<protein>
    <submittedName>
        <fullName evidence="5">Uncharacterized protein</fullName>
    </submittedName>
</protein>
<feature type="region of interest" description="Disordered" evidence="2">
    <location>
        <begin position="1229"/>
        <end position="1284"/>
    </location>
</feature>
<feature type="compositionally biased region" description="Polar residues" evidence="2">
    <location>
        <begin position="437"/>
        <end position="454"/>
    </location>
</feature>
<feature type="region of interest" description="Disordered" evidence="2">
    <location>
        <begin position="185"/>
        <end position="256"/>
    </location>
</feature>
<feature type="region of interest" description="Disordered" evidence="2">
    <location>
        <begin position="434"/>
        <end position="532"/>
    </location>
</feature>
<dbReference type="PANTHER" id="PTHR33018:SF34">
    <property type="entry name" value="OS02G0472350 PROTEIN"/>
    <property type="match status" value="1"/>
</dbReference>
<reference evidence="5" key="1">
    <citation type="submission" date="2023-07" db="EMBL/GenBank/DDBJ databases">
        <title>A chromosome-level genome assembly of Lolium multiflorum.</title>
        <authorList>
            <person name="Chen Y."/>
            <person name="Copetti D."/>
            <person name="Kolliker R."/>
            <person name="Studer B."/>
        </authorList>
    </citation>
    <scope>NUCLEOTIDE SEQUENCE</scope>
    <source>
        <strain evidence="5">02402/16</strain>
        <tissue evidence="5">Leaf</tissue>
    </source>
</reference>
<proteinExistence type="predicted"/>
<name>A0AAD8S362_LOLMU</name>
<keyword evidence="6" id="KW-1185">Reference proteome</keyword>
<evidence type="ECO:0000313" key="5">
    <source>
        <dbReference type="EMBL" id="KAK1644141.1"/>
    </source>
</evidence>
<keyword evidence="1" id="KW-0175">Coiled coil</keyword>
<feature type="compositionally biased region" description="Polar residues" evidence="2">
    <location>
        <begin position="828"/>
        <end position="837"/>
    </location>
</feature>
<feature type="region of interest" description="Disordered" evidence="2">
    <location>
        <begin position="1"/>
        <end position="32"/>
    </location>
</feature>
<comment type="caution">
    <text evidence="5">The sequence shown here is derived from an EMBL/GenBank/DDBJ whole genome shotgun (WGS) entry which is preliminary data.</text>
</comment>
<feature type="compositionally biased region" description="Low complexity" evidence="2">
    <location>
        <begin position="863"/>
        <end position="885"/>
    </location>
</feature>
<dbReference type="Proteomes" id="UP001231189">
    <property type="component" value="Unassembled WGS sequence"/>
</dbReference>